<dbReference type="OrthoDB" id="370541at2"/>
<keyword evidence="5" id="KW-1185">Reference proteome</keyword>
<name>A0A4R5UJT0_9HYPH</name>
<dbReference type="RefSeq" id="WP_133315904.1">
    <property type="nucleotide sequence ID" value="NZ_SMTL01000002.1"/>
</dbReference>
<dbReference type="Gene3D" id="3.10.350.10">
    <property type="entry name" value="LysM domain"/>
    <property type="match status" value="1"/>
</dbReference>
<evidence type="ECO:0000256" key="2">
    <source>
        <dbReference type="SAM" id="Phobius"/>
    </source>
</evidence>
<dbReference type="EMBL" id="SMTL01000002">
    <property type="protein sequence ID" value="TDK37137.1"/>
    <property type="molecule type" value="Genomic_DNA"/>
</dbReference>
<evidence type="ECO:0000256" key="1">
    <source>
        <dbReference type="SAM" id="MobiDB-lite"/>
    </source>
</evidence>
<dbReference type="PANTHER" id="PTHR34700">
    <property type="entry name" value="POTASSIUM BINDING PROTEIN KBP"/>
    <property type="match status" value="1"/>
</dbReference>
<keyword evidence="2" id="KW-1133">Transmembrane helix</keyword>
<sequence>MMKNRAGWLALIVLAIASLLMVFFVMPRINQGSKPLGEAINAAGDAVKDAVNEGKQATQSAEAPKTAQPGSNQPETREQAAVSPAPSQDQPAAPQPSAAQPAIAQQTPSPANPSSTSQSSASQSSASPGQPQAAATQSGASQAAAQNTAQGAPLTPSFDVLRVEPDGSTVIAGRASPHSTLEVTDGNSVVAKVDVGPSGDFAAVLDNPLPPGDHQLVLKATAKDGKSTTSEETATVSVPVNQKSGKLLAMVTTPGKASRLIATPTPTTAAAGADQSAAPAQAGPAVSPPAGSADIASAAPNVAAASSSAPTTTPATGAGAAGAPAAAGAAELQVTAVELEGSKIFIAGVSKRGTAVRGLADGKPIGQTQTGSDGHFVIEGTADLTIGDHRISVESLNGASQALVRVEVPFNRPAGEQVAAVAAPVVSTPMAAVDGGSFDTLRNDTVRAFNILQRLYASGKLPSLEEMVAARSATSIALKSLSEYRLPAGASVSARMLAETTTRDAGTAVAALDALAPDVASVGLALKEMSRLVARAVGPVVAQQIEGTEQVAAAEPAPAVNADGARTIQQAPLTQSDRGAVIIRRGDTLWQISRRVYGQGVRYTTIYLANEDQINNPDVIQPGQIFGVPEEFRPDAEELHRQRLQHRKG</sequence>
<reference evidence="4 5" key="1">
    <citation type="submission" date="2019-03" db="EMBL/GenBank/DDBJ databases">
        <title>Rhizobium sp. nov., an bacterium isolated from biocrust in Mu Us Desert.</title>
        <authorList>
            <person name="Lixiong L."/>
        </authorList>
    </citation>
    <scope>NUCLEOTIDE SEQUENCE [LARGE SCALE GENOMIC DNA]</scope>
    <source>
        <strain evidence="4 5">SPY-1</strain>
    </source>
</reference>
<dbReference type="PANTHER" id="PTHR34700:SF4">
    <property type="entry name" value="PHAGE-LIKE ELEMENT PBSX PROTEIN XKDP"/>
    <property type="match status" value="1"/>
</dbReference>
<evidence type="ECO:0000259" key="3">
    <source>
        <dbReference type="PROSITE" id="PS51782"/>
    </source>
</evidence>
<protein>
    <submittedName>
        <fullName evidence="4">LysM peptidoglycan-binding domain-containing protein</fullName>
    </submittedName>
</protein>
<dbReference type="Proteomes" id="UP000295238">
    <property type="component" value="Unassembled WGS sequence"/>
</dbReference>
<dbReference type="AlphaFoldDB" id="A0A4R5UJT0"/>
<feature type="compositionally biased region" description="Low complexity" evidence="1">
    <location>
        <begin position="79"/>
        <end position="153"/>
    </location>
</feature>
<feature type="region of interest" description="Disordered" evidence="1">
    <location>
        <begin position="266"/>
        <end position="293"/>
    </location>
</feature>
<feature type="region of interest" description="Disordered" evidence="1">
    <location>
        <begin position="51"/>
        <end position="160"/>
    </location>
</feature>
<evidence type="ECO:0000313" key="4">
    <source>
        <dbReference type="EMBL" id="TDK37137.1"/>
    </source>
</evidence>
<evidence type="ECO:0000313" key="5">
    <source>
        <dbReference type="Proteomes" id="UP000295238"/>
    </source>
</evidence>
<feature type="domain" description="LysM" evidence="3">
    <location>
        <begin position="579"/>
        <end position="628"/>
    </location>
</feature>
<dbReference type="Gene3D" id="2.60.40.10">
    <property type="entry name" value="Immunoglobulins"/>
    <property type="match status" value="1"/>
</dbReference>
<keyword evidence="2" id="KW-0812">Transmembrane</keyword>
<proteinExistence type="predicted"/>
<dbReference type="CDD" id="cd00118">
    <property type="entry name" value="LysM"/>
    <property type="match status" value="1"/>
</dbReference>
<gene>
    <name evidence="4" type="ORF">E2F50_09585</name>
</gene>
<organism evidence="4 5">
    <name type="scientific">Rhizobium deserti</name>
    <dbReference type="NCBI Taxonomy" id="2547961"/>
    <lineage>
        <taxon>Bacteria</taxon>
        <taxon>Pseudomonadati</taxon>
        <taxon>Pseudomonadota</taxon>
        <taxon>Alphaproteobacteria</taxon>
        <taxon>Hyphomicrobiales</taxon>
        <taxon>Rhizobiaceae</taxon>
        <taxon>Rhizobium/Agrobacterium group</taxon>
        <taxon>Rhizobium</taxon>
    </lineage>
</organism>
<dbReference type="Pfam" id="PF01476">
    <property type="entry name" value="LysM"/>
    <property type="match status" value="1"/>
</dbReference>
<accession>A0A4R5UJT0</accession>
<dbReference type="SMART" id="SM00257">
    <property type="entry name" value="LysM"/>
    <property type="match status" value="1"/>
</dbReference>
<feature type="transmembrane region" description="Helical" evidence="2">
    <location>
        <begin position="7"/>
        <end position="26"/>
    </location>
</feature>
<dbReference type="InterPro" id="IPR013783">
    <property type="entry name" value="Ig-like_fold"/>
</dbReference>
<dbReference type="PROSITE" id="PS51782">
    <property type="entry name" value="LYSM"/>
    <property type="match status" value="1"/>
</dbReference>
<keyword evidence="2" id="KW-0472">Membrane</keyword>
<dbReference type="InterPro" id="IPR052196">
    <property type="entry name" value="Bact_Kbp"/>
</dbReference>
<dbReference type="InterPro" id="IPR018392">
    <property type="entry name" value="LysM"/>
</dbReference>
<comment type="caution">
    <text evidence="4">The sequence shown here is derived from an EMBL/GenBank/DDBJ whole genome shotgun (WGS) entry which is preliminary data.</text>
</comment>
<dbReference type="InterPro" id="IPR036779">
    <property type="entry name" value="LysM_dom_sf"/>
</dbReference>